<keyword evidence="1 9" id="KW-0479">Metal-binding</keyword>
<evidence type="ECO:0000313" key="11">
    <source>
        <dbReference type="EnsemblPlants" id="PGSC0003DMT400058729"/>
    </source>
</evidence>
<dbReference type="Gramene" id="PGSC0003DMT400058729">
    <property type="protein sequence ID" value="PGSC0003DMT400058729"/>
    <property type="gene ID" value="PGSC0003DMG400022814"/>
</dbReference>
<dbReference type="OMA" id="QTWQEPI"/>
<evidence type="ECO:0000313" key="12">
    <source>
        <dbReference type="Proteomes" id="UP000011115"/>
    </source>
</evidence>
<dbReference type="PANTHER" id="PTHR31992:SF97">
    <property type="entry name" value="DOF ZINC FINGER PROTEIN"/>
    <property type="match status" value="1"/>
</dbReference>
<evidence type="ECO:0000256" key="3">
    <source>
        <dbReference type="ARBA" id="ARBA00022833"/>
    </source>
</evidence>
<evidence type="ECO:0000256" key="8">
    <source>
        <dbReference type="PROSITE-ProRule" id="PRU00071"/>
    </source>
</evidence>
<proteinExistence type="predicted"/>
<reference evidence="11" key="2">
    <citation type="submission" date="2015-06" db="UniProtKB">
        <authorList>
            <consortium name="EnsemblPlants"/>
        </authorList>
    </citation>
    <scope>IDENTIFICATION</scope>
    <source>
        <strain evidence="11">DM1-3 516 R44</strain>
    </source>
</reference>
<dbReference type="PANTHER" id="PTHR31992">
    <property type="entry name" value="DOF ZINC FINGER PROTEIN DOF1.4-RELATED"/>
    <property type="match status" value="1"/>
</dbReference>
<dbReference type="GO" id="GO:0003677">
    <property type="term" value="F:DNA binding"/>
    <property type="evidence" value="ECO:0007669"/>
    <property type="project" value="UniProtKB-UniRule"/>
</dbReference>
<comment type="function">
    <text evidence="9">Transcription factor that binds specifically to a 5'-AA[AG]G-3' consensus core sequence.</text>
</comment>
<evidence type="ECO:0000256" key="4">
    <source>
        <dbReference type="ARBA" id="ARBA00023015"/>
    </source>
</evidence>
<reference evidence="12" key="1">
    <citation type="journal article" date="2011" name="Nature">
        <title>Genome sequence and analysis of the tuber crop potato.</title>
        <authorList>
            <consortium name="The Potato Genome Sequencing Consortium"/>
        </authorList>
    </citation>
    <scope>NUCLEOTIDE SEQUENCE [LARGE SCALE GENOMIC DNA]</scope>
    <source>
        <strain evidence="12">cv. DM1-3 516 R44</strain>
    </source>
</reference>
<dbReference type="PROSITE" id="PS01361">
    <property type="entry name" value="ZF_DOF_1"/>
    <property type="match status" value="1"/>
</dbReference>
<keyword evidence="5 8" id="KW-0238">DNA-binding</keyword>
<dbReference type="GO" id="GO:0008270">
    <property type="term" value="F:zinc ion binding"/>
    <property type="evidence" value="ECO:0007669"/>
    <property type="project" value="UniProtKB-KW"/>
</dbReference>
<evidence type="ECO:0000256" key="6">
    <source>
        <dbReference type="ARBA" id="ARBA00023163"/>
    </source>
</evidence>
<keyword evidence="3 9" id="KW-0862">Zinc</keyword>
<dbReference type="PaxDb" id="4113-PGSC0003DMT400058729"/>
<evidence type="ECO:0000256" key="1">
    <source>
        <dbReference type="ARBA" id="ARBA00022723"/>
    </source>
</evidence>
<dbReference type="GO" id="GO:0005634">
    <property type="term" value="C:nucleus"/>
    <property type="evidence" value="ECO:0007669"/>
    <property type="project" value="UniProtKB-SubCell"/>
</dbReference>
<sequence>NIYIFDNLVMKTTKPTKPLKCPRCESTNIKFCYYNNYNKSQPRYLCKGCKRYWTQGGLLRNLPIGGGRKNKLKITSTSRDDNRAGHGECKVSLTLSSPKIFNPSCPAPTTSDITREKSSTSQLYETNIPFSIPTSTTSSNIYNYMENLDSNMEEESTITWQGPIRSSVMNNLSNYWNWEDIEALISVDDFKNEFGWN</sequence>
<keyword evidence="12" id="KW-1185">Reference proteome</keyword>
<feature type="domain" description="Dof-type" evidence="10">
    <location>
        <begin position="19"/>
        <end position="73"/>
    </location>
</feature>
<dbReference type="InterPro" id="IPR003851">
    <property type="entry name" value="Znf_Dof"/>
</dbReference>
<dbReference type="Pfam" id="PF02701">
    <property type="entry name" value="Zn_ribbon_Dof"/>
    <property type="match status" value="1"/>
</dbReference>
<comment type="subcellular location">
    <subcellularLocation>
        <location evidence="8 9">Nucleus</location>
    </subcellularLocation>
</comment>
<organism evidence="11 12">
    <name type="scientific">Solanum tuberosum</name>
    <name type="common">Potato</name>
    <dbReference type="NCBI Taxonomy" id="4113"/>
    <lineage>
        <taxon>Eukaryota</taxon>
        <taxon>Viridiplantae</taxon>
        <taxon>Streptophyta</taxon>
        <taxon>Embryophyta</taxon>
        <taxon>Tracheophyta</taxon>
        <taxon>Spermatophyta</taxon>
        <taxon>Magnoliopsida</taxon>
        <taxon>eudicotyledons</taxon>
        <taxon>Gunneridae</taxon>
        <taxon>Pentapetalae</taxon>
        <taxon>asterids</taxon>
        <taxon>lamiids</taxon>
        <taxon>Solanales</taxon>
        <taxon>Solanaceae</taxon>
        <taxon>Solanoideae</taxon>
        <taxon>Solaneae</taxon>
        <taxon>Solanum</taxon>
    </lineage>
</organism>
<dbReference type="EnsemblPlants" id="PGSC0003DMT400058729">
    <property type="protein sequence ID" value="PGSC0003DMT400058729"/>
    <property type="gene ID" value="PGSC0003DMG400022814"/>
</dbReference>
<keyword evidence="7 8" id="KW-0539">Nucleus</keyword>
<evidence type="ECO:0000259" key="10">
    <source>
        <dbReference type="PROSITE" id="PS50884"/>
    </source>
</evidence>
<protein>
    <recommendedName>
        <fullName evidence="9">Dof zinc finger protein</fullName>
    </recommendedName>
</protein>
<evidence type="ECO:0000256" key="5">
    <source>
        <dbReference type="ARBA" id="ARBA00023125"/>
    </source>
</evidence>
<dbReference type="HOGENOM" id="CLU_1387430_0_0_1"/>
<keyword evidence="4 9" id="KW-0805">Transcription regulation</keyword>
<dbReference type="PROSITE" id="PS50884">
    <property type="entry name" value="ZF_DOF_2"/>
    <property type="match status" value="1"/>
</dbReference>
<evidence type="ECO:0000256" key="7">
    <source>
        <dbReference type="ARBA" id="ARBA00023242"/>
    </source>
</evidence>
<dbReference type="GO" id="GO:0003700">
    <property type="term" value="F:DNA-binding transcription factor activity"/>
    <property type="evidence" value="ECO:0007669"/>
    <property type="project" value="UniProtKB-UniRule"/>
</dbReference>
<dbReference type="Proteomes" id="UP000011115">
    <property type="component" value="Unassembled WGS sequence"/>
</dbReference>
<evidence type="ECO:0000256" key="9">
    <source>
        <dbReference type="RuleBase" id="RU369094"/>
    </source>
</evidence>
<dbReference type="eggNOG" id="ENOG502RH68">
    <property type="taxonomic scope" value="Eukaryota"/>
</dbReference>
<evidence type="ECO:0000256" key="2">
    <source>
        <dbReference type="ARBA" id="ARBA00022771"/>
    </source>
</evidence>
<name>M1C372_SOLTU</name>
<accession>M1C372</accession>
<dbReference type="InterPro" id="IPR045174">
    <property type="entry name" value="Dof"/>
</dbReference>
<dbReference type="AlphaFoldDB" id="M1C372"/>
<dbReference type="InParanoid" id="M1C372"/>
<keyword evidence="6 9" id="KW-0804">Transcription</keyword>
<keyword evidence="2 8" id="KW-0863">Zinc-finger</keyword>